<reference evidence="11" key="1">
    <citation type="journal article" date="2019" name="Int. J. Syst. Evol. Microbiol.">
        <title>The Global Catalogue of Microorganisms (GCM) 10K type strain sequencing project: providing services to taxonomists for standard genome sequencing and annotation.</title>
        <authorList>
            <consortium name="The Broad Institute Genomics Platform"/>
            <consortium name="The Broad Institute Genome Sequencing Center for Infectious Disease"/>
            <person name="Wu L."/>
            <person name="Ma J."/>
        </authorList>
    </citation>
    <scope>NUCLEOTIDE SEQUENCE [LARGE SCALE GENOMIC DNA]</scope>
    <source>
        <strain evidence="11">CGMCC 4.7093</strain>
    </source>
</reference>
<feature type="transmembrane region" description="Helical" evidence="8">
    <location>
        <begin position="296"/>
        <end position="312"/>
    </location>
</feature>
<name>A0ABV9YT97_9PSEU</name>
<feature type="transmembrane region" description="Helical" evidence="8">
    <location>
        <begin position="346"/>
        <end position="365"/>
    </location>
</feature>
<evidence type="ECO:0000259" key="9">
    <source>
        <dbReference type="Pfam" id="PF13231"/>
    </source>
</evidence>
<evidence type="ECO:0000256" key="5">
    <source>
        <dbReference type="ARBA" id="ARBA00022692"/>
    </source>
</evidence>
<gene>
    <name evidence="10" type="ORF">ACFPBZ_22935</name>
</gene>
<keyword evidence="5 8" id="KW-0812">Transmembrane</keyword>
<feature type="transmembrane region" description="Helical" evidence="8">
    <location>
        <begin position="27"/>
        <end position="47"/>
    </location>
</feature>
<dbReference type="EC" id="2.4.-.-" evidence="10"/>
<keyword evidence="2" id="KW-1003">Cell membrane</keyword>
<feature type="transmembrane region" description="Helical" evidence="8">
    <location>
        <begin position="264"/>
        <end position="284"/>
    </location>
</feature>
<sequence length="505" mass="53773">MTTTSSPRLPGGAAPVADPPAVAWRPLLAMAAGVAVLLGALSARYGYFGDEYYFLSAGARPALGYADQPPMLPLLADALHRLAPGNLVVLRLPATLLTAAGVVLAALIAAEFGGGRRAQLTAAAATAISPYLLATGHLLATSTVDPFCWALALLLLVRWMRRESRGDADDRLLVWLGVVVAVALFDKVLIPVLLAAVAVGVVVAGPRRLLTRPLLWVGLGIAVLSTVPTLFWQATHGWPQLRMGSVVAGESALFGDRWQFLPRALYYAGLAPGAVLAVLGVWALLRLEALRPWRSLGWASVLVTAVLLAAGGRPYYLSGLYALLFAAGAVAAGQLVGSRRRGWWRWALRPTVIGVSAVLTVLWVLPVGPASWRAPTEFETMGQIGWDPFTAGVTRQWRALPPGTVVVAYSYWYASALEHEGPAHGLPQPVYSTHRGFGYFDVPPGSADALLVGDVPWAPRFCSRLVPLPPYVGPEVAPVNDRVRMALCTPSAPWAQAWPSLRNLA</sequence>
<comment type="caution">
    <text evidence="10">The sequence shown here is derived from an EMBL/GenBank/DDBJ whole genome shotgun (WGS) entry which is preliminary data.</text>
</comment>
<keyword evidence="4 10" id="KW-0808">Transferase</keyword>
<dbReference type="InterPro" id="IPR050297">
    <property type="entry name" value="LipidA_mod_glycosyltrf_83"/>
</dbReference>
<keyword evidence="11" id="KW-1185">Reference proteome</keyword>
<evidence type="ECO:0000256" key="6">
    <source>
        <dbReference type="ARBA" id="ARBA00022989"/>
    </source>
</evidence>
<keyword evidence="6 8" id="KW-1133">Transmembrane helix</keyword>
<dbReference type="InterPro" id="IPR038731">
    <property type="entry name" value="RgtA/B/C-like"/>
</dbReference>
<dbReference type="PANTHER" id="PTHR33908">
    <property type="entry name" value="MANNOSYLTRANSFERASE YKCB-RELATED"/>
    <property type="match status" value="1"/>
</dbReference>
<feature type="transmembrane region" description="Helical" evidence="8">
    <location>
        <begin position="214"/>
        <end position="234"/>
    </location>
</feature>
<evidence type="ECO:0000256" key="7">
    <source>
        <dbReference type="ARBA" id="ARBA00023136"/>
    </source>
</evidence>
<organism evidence="10 11">
    <name type="scientific">Actinomycetospora atypica</name>
    <dbReference type="NCBI Taxonomy" id="1290095"/>
    <lineage>
        <taxon>Bacteria</taxon>
        <taxon>Bacillati</taxon>
        <taxon>Actinomycetota</taxon>
        <taxon>Actinomycetes</taxon>
        <taxon>Pseudonocardiales</taxon>
        <taxon>Pseudonocardiaceae</taxon>
        <taxon>Actinomycetospora</taxon>
    </lineage>
</organism>
<evidence type="ECO:0000256" key="8">
    <source>
        <dbReference type="SAM" id="Phobius"/>
    </source>
</evidence>
<evidence type="ECO:0000256" key="2">
    <source>
        <dbReference type="ARBA" id="ARBA00022475"/>
    </source>
</evidence>
<feature type="domain" description="Glycosyltransferase RgtA/B/C/D-like" evidence="9">
    <location>
        <begin position="67"/>
        <end position="232"/>
    </location>
</feature>
<dbReference type="PANTHER" id="PTHR33908:SF11">
    <property type="entry name" value="MEMBRANE PROTEIN"/>
    <property type="match status" value="1"/>
</dbReference>
<dbReference type="EMBL" id="JBHSIV010000030">
    <property type="protein sequence ID" value="MFC5065091.1"/>
    <property type="molecule type" value="Genomic_DNA"/>
</dbReference>
<evidence type="ECO:0000256" key="4">
    <source>
        <dbReference type="ARBA" id="ARBA00022679"/>
    </source>
</evidence>
<evidence type="ECO:0000313" key="10">
    <source>
        <dbReference type="EMBL" id="MFC5065091.1"/>
    </source>
</evidence>
<comment type="subcellular location">
    <subcellularLocation>
        <location evidence="1">Cell membrane</location>
        <topology evidence="1">Multi-pass membrane protein</topology>
    </subcellularLocation>
</comment>
<dbReference type="RefSeq" id="WP_378038424.1">
    <property type="nucleotide sequence ID" value="NZ_JBHSIV010000030.1"/>
</dbReference>
<proteinExistence type="predicted"/>
<accession>A0ABV9YT97</accession>
<evidence type="ECO:0000256" key="3">
    <source>
        <dbReference type="ARBA" id="ARBA00022676"/>
    </source>
</evidence>
<evidence type="ECO:0000313" key="11">
    <source>
        <dbReference type="Proteomes" id="UP001595947"/>
    </source>
</evidence>
<protein>
    <submittedName>
        <fullName evidence="10">ArnT family glycosyltransferase</fullName>
        <ecNumber evidence="10">2.4.-.-</ecNumber>
    </submittedName>
</protein>
<dbReference type="Pfam" id="PF13231">
    <property type="entry name" value="PMT_2"/>
    <property type="match status" value="1"/>
</dbReference>
<evidence type="ECO:0000256" key="1">
    <source>
        <dbReference type="ARBA" id="ARBA00004651"/>
    </source>
</evidence>
<feature type="transmembrane region" description="Helical" evidence="8">
    <location>
        <begin position="318"/>
        <end position="337"/>
    </location>
</feature>
<keyword evidence="7 8" id="KW-0472">Membrane</keyword>
<feature type="transmembrane region" description="Helical" evidence="8">
    <location>
        <begin position="172"/>
        <end position="202"/>
    </location>
</feature>
<dbReference type="Proteomes" id="UP001595947">
    <property type="component" value="Unassembled WGS sequence"/>
</dbReference>
<keyword evidence="3 10" id="KW-0328">Glycosyltransferase</keyword>
<dbReference type="GO" id="GO:0016757">
    <property type="term" value="F:glycosyltransferase activity"/>
    <property type="evidence" value="ECO:0007669"/>
    <property type="project" value="UniProtKB-KW"/>
</dbReference>
<feature type="transmembrane region" description="Helical" evidence="8">
    <location>
        <begin position="88"/>
        <end position="110"/>
    </location>
</feature>
<feature type="transmembrane region" description="Helical" evidence="8">
    <location>
        <begin position="131"/>
        <end position="160"/>
    </location>
</feature>